<keyword evidence="2" id="KW-0539">Nucleus</keyword>
<organism evidence="5 6">
    <name type="scientific">Dactylonectria macrodidyma</name>
    <dbReference type="NCBI Taxonomy" id="307937"/>
    <lineage>
        <taxon>Eukaryota</taxon>
        <taxon>Fungi</taxon>
        <taxon>Dikarya</taxon>
        <taxon>Ascomycota</taxon>
        <taxon>Pezizomycotina</taxon>
        <taxon>Sordariomycetes</taxon>
        <taxon>Hypocreomycetidae</taxon>
        <taxon>Hypocreales</taxon>
        <taxon>Nectriaceae</taxon>
        <taxon>Dactylonectria</taxon>
    </lineage>
</organism>
<dbReference type="InterPro" id="IPR001138">
    <property type="entry name" value="Zn2Cys6_DnaBD"/>
</dbReference>
<dbReference type="GO" id="GO:0008270">
    <property type="term" value="F:zinc ion binding"/>
    <property type="evidence" value="ECO:0007669"/>
    <property type="project" value="InterPro"/>
</dbReference>
<evidence type="ECO:0000256" key="2">
    <source>
        <dbReference type="ARBA" id="ARBA00023242"/>
    </source>
</evidence>
<dbReference type="GO" id="GO:0000981">
    <property type="term" value="F:DNA-binding transcription factor activity, RNA polymerase II-specific"/>
    <property type="evidence" value="ECO:0007669"/>
    <property type="project" value="InterPro"/>
</dbReference>
<protein>
    <submittedName>
        <fullName evidence="5">Fungal-specific transcription factor domain-containing protein</fullName>
    </submittedName>
</protein>
<name>A0A9P9EMH8_9HYPO</name>
<evidence type="ECO:0000313" key="6">
    <source>
        <dbReference type="Proteomes" id="UP000738349"/>
    </source>
</evidence>
<dbReference type="AlphaFoldDB" id="A0A9P9EMH8"/>
<evidence type="ECO:0000256" key="3">
    <source>
        <dbReference type="SAM" id="MobiDB-lite"/>
    </source>
</evidence>
<keyword evidence="6" id="KW-1185">Reference proteome</keyword>
<dbReference type="Proteomes" id="UP000738349">
    <property type="component" value="Unassembled WGS sequence"/>
</dbReference>
<accession>A0A9P9EMH8</accession>
<dbReference type="InterPro" id="IPR036864">
    <property type="entry name" value="Zn2-C6_fun-type_DNA-bd_sf"/>
</dbReference>
<dbReference type="PROSITE" id="PS00463">
    <property type="entry name" value="ZN2_CY6_FUNGAL_1"/>
    <property type="match status" value="1"/>
</dbReference>
<dbReference type="SMART" id="SM00066">
    <property type="entry name" value="GAL4"/>
    <property type="match status" value="1"/>
</dbReference>
<dbReference type="InterPro" id="IPR052761">
    <property type="entry name" value="Fungal_Detox/Toxin_TFs"/>
</dbReference>
<evidence type="ECO:0000259" key="4">
    <source>
        <dbReference type="PROSITE" id="PS50048"/>
    </source>
</evidence>
<dbReference type="Gene3D" id="4.10.240.10">
    <property type="entry name" value="Zn(2)-C6 fungal-type DNA-binding domain"/>
    <property type="match status" value="1"/>
</dbReference>
<reference evidence="5" key="1">
    <citation type="journal article" date="2021" name="Nat. Commun.">
        <title>Genetic determinants of endophytism in the Arabidopsis root mycobiome.</title>
        <authorList>
            <person name="Mesny F."/>
            <person name="Miyauchi S."/>
            <person name="Thiergart T."/>
            <person name="Pickel B."/>
            <person name="Atanasova L."/>
            <person name="Karlsson M."/>
            <person name="Huettel B."/>
            <person name="Barry K.W."/>
            <person name="Haridas S."/>
            <person name="Chen C."/>
            <person name="Bauer D."/>
            <person name="Andreopoulos W."/>
            <person name="Pangilinan J."/>
            <person name="LaButti K."/>
            <person name="Riley R."/>
            <person name="Lipzen A."/>
            <person name="Clum A."/>
            <person name="Drula E."/>
            <person name="Henrissat B."/>
            <person name="Kohler A."/>
            <person name="Grigoriev I.V."/>
            <person name="Martin F.M."/>
            <person name="Hacquard S."/>
        </authorList>
    </citation>
    <scope>NUCLEOTIDE SEQUENCE</scope>
    <source>
        <strain evidence="5">MPI-CAGE-AT-0147</strain>
    </source>
</reference>
<evidence type="ECO:0000256" key="1">
    <source>
        <dbReference type="ARBA" id="ARBA00022723"/>
    </source>
</evidence>
<keyword evidence="1" id="KW-0479">Metal-binding</keyword>
<dbReference type="CDD" id="cd12148">
    <property type="entry name" value="fungal_TF_MHR"/>
    <property type="match status" value="1"/>
</dbReference>
<dbReference type="PANTHER" id="PTHR47425">
    <property type="entry name" value="FARB-RELATED"/>
    <property type="match status" value="1"/>
</dbReference>
<dbReference type="Pfam" id="PF00172">
    <property type="entry name" value="Zn_clus"/>
    <property type="match status" value="1"/>
</dbReference>
<gene>
    <name evidence="5" type="ORF">EDB81DRAFT_723475</name>
</gene>
<evidence type="ECO:0000313" key="5">
    <source>
        <dbReference type="EMBL" id="KAH7142200.1"/>
    </source>
</evidence>
<dbReference type="SUPFAM" id="SSF57701">
    <property type="entry name" value="Zn2/Cys6 DNA-binding domain"/>
    <property type="match status" value="1"/>
</dbReference>
<dbReference type="SMART" id="SM00906">
    <property type="entry name" value="Fungal_trans"/>
    <property type="match status" value="1"/>
</dbReference>
<dbReference type="Pfam" id="PF04082">
    <property type="entry name" value="Fungal_trans"/>
    <property type="match status" value="1"/>
</dbReference>
<dbReference type="EMBL" id="JAGMUV010000010">
    <property type="protein sequence ID" value="KAH7142200.1"/>
    <property type="molecule type" value="Genomic_DNA"/>
</dbReference>
<dbReference type="GO" id="GO:0003677">
    <property type="term" value="F:DNA binding"/>
    <property type="evidence" value="ECO:0007669"/>
    <property type="project" value="InterPro"/>
</dbReference>
<dbReference type="PANTHER" id="PTHR47425:SF2">
    <property type="entry name" value="FARB-RELATED"/>
    <property type="match status" value="1"/>
</dbReference>
<dbReference type="OrthoDB" id="5121955at2759"/>
<proteinExistence type="predicted"/>
<feature type="region of interest" description="Disordered" evidence="3">
    <location>
        <begin position="90"/>
        <end position="127"/>
    </location>
</feature>
<dbReference type="GO" id="GO:0006351">
    <property type="term" value="P:DNA-templated transcription"/>
    <property type="evidence" value="ECO:0007669"/>
    <property type="project" value="InterPro"/>
</dbReference>
<dbReference type="CDD" id="cd00067">
    <property type="entry name" value="GAL4"/>
    <property type="match status" value="1"/>
</dbReference>
<feature type="domain" description="Zn(2)-C6 fungal-type" evidence="4">
    <location>
        <begin position="21"/>
        <end position="53"/>
    </location>
</feature>
<dbReference type="PROSITE" id="PS50048">
    <property type="entry name" value="ZN2_CY6_FUNGAL_2"/>
    <property type="match status" value="1"/>
</dbReference>
<sequence>MAPSKRPVNADCRPRRRASRACLSCRLRKVRCDVVFHGSPCTNCSLDERQCLITSRRSRHPLQAAAQHQQEIPYKAVAFLEPLVPPLKRRQKGRRRRLVAAELPVSQTEQSHEEEEQQSTHSSASDDCHLDQAFDMDALLANVDVQQTEELLTIPNRACEYPVDGLASTASMMNSTTTESSCTTIEDESCGTIHGIAGDDLSDIKSSPAMFNAFSPWPASVAAPRLFQRQLPRQKQQSSGCSSVLFSFYHFISADAILNLDHGDSNCLEQRGCLHLPPKPALHEFIRQYFLHVHPILPLINERDFWAVYHAQPSAVTLVERVPLAVLQAMIFVACPFVSTTTLDDLGFSSARQARSRFYSVAKTLFHMQEQKDDVSSAQIALMLTYHVPTIYDKTSSYWLSTAIHFATMAGANRYQSPSIGAKRRTTLKRLWWCCILRDRIMALGLRRSLQIKPTDFDFSQPGLKEEDIKDEISFSKVYDPATKRHLAQMAVSLCELAVAMNETLLVCYPSELEVDRHQRTPQELRDLFIRLDEWHQTAAAKFQVPVRLPGMHESLTLFANALYIYYFTAKACLNYHIVDLVTNHSAESNNLYETWFASEEVTDSLQSITRSFIELKKKDLAKFLPNTFVAFSLLPLLWQISHSRINHEDVLCVERDDLGDFYEVVEEFSSLYETTDSLLDCVGMGG</sequence>
<dbReference type="InterPro" id="IPR007219">
    <property type="entry name" value="XnlR_reg_dom"/>
</dbReference>
<comment type="caution">
    <text evidence="5">The sequence shown here is derived from an EMBL/GenBank/DDBJ whole genome shotgun (WGS) entry which is preliminary data.</text>
</comment>